<evidence type="ECO:0000313" key="3">
    <source>
        <dbReference type="Proteomes" id="UP000295479"/>
    </source>
</evidence>
<dbReference type="AlphaFoldDB" id="A0A4R5C5L1"/>
<organism evidence="2 3">
    <name type="scientific">Flavobacterium cellulosilyticum</name>
    <dbReference type="NCBI Taxonomy" id="2541731"/>
    <lineage>
        <taxon>Bacteria</taxon>
        <taxon>Pseudomonadati</taxon>
        <taxon>Bacteroidota</taxon>
        <taxon>Flavobacteriia</taxon>
        <taxon>Flavobacteriales</taxon>
        <taxon>Flavobacteriaceae</taxon>
        <taxon>Flavobacterium</taxon>
    </lineage>
</organism>
<name>A0A4R5C5L1_9FLAO</name>
<dbReference type="RefSeq" id="WP_132008224.1">
    <property type="nucleotide sequence ID" value="NZ_SMFK01000013.1"/>
</dbReference>
<keyword evidence="3" id="KW-1185">Reference proteome</keyword>
<reference evidence="2 3" key="1">
    <citation type="submission" date="2019-03" db="EMBL/GenBank/DDBJ databases">
        <title>Flavobacterium AR-3-4 sp. nov. isolated from arctic soil.</title>
        <authorList>
            <person name="Chaudhary D.K."/>
        </authorList>
    </citation>
    <scope>NUCLEOTIDE SEQUENCE [LARGE SCALE GENOMIC DNA]</scope>
    <source>
        <strain evidence="2 3">AR-3-4</strain>
    </source>
</reference>
<proteinExistence type="predicted"/>
<dbReference type="InterPro" id="IPR018637">
    <property type="entry name" value="DUF2059"/>
</dbReference>
<gene>
    <name evidence="2" type="ORF">E0F76_15620</name>
</gene>
<dbReference type="Pfam" id="PF09832">
    <property type="entry name" value="DUF2059"/>
    <property type="match status" value="1"/>
</dbReference>
<comment type="caution">
    <text evidence="2">The sequence shown here is derived from an EMBL/GenBank/DDBJ whole genome shotgun (WGS) entry which is preliminary data.</text>
</comment>
<accession>A0A4R5C5L1</accession>
<protein>
    <submittedName>
        <fullName evidence="2">DUF2059 domain-containing protein</fullName>
    </submittedName>
</protein>
<feature type="domain" description="DUF2059" evidence="1">
    <location>
        <begin position="86"/>
        <end position="141"/>
    </location>
</feature>
<dbReference type="OrthoDB" id="660497at2"/>
<evidence type="ECO:0000259" key="1">
    <source>
        <dbReference type="Pfam" id="PF09832"/>
    </source>
</evidence>
<evidence type="ECO:0000313" key="2">
    <source>
        <dbReference type="EMBL" id="TDD94948.1"/>
    </source>
</evidence>
<sequence>MKKLILVIMICIPSLMGYSQTKKQESIKELFHVMQQDSIMDKTFSAMIPMMMNQMKSQDPMINNRSEELMKATMQKAKAILKKLIDEDMVAVYDKYFSQKEINDYISFYKSKSGQKYIKVTPDISKDFMSIMMEKYMPEIQKMIQDKSEEIKNSEKK</sequence>
<dbReference type="EMBL" id="SMFK01000013">
    <property type="protein sequence ID" value="TDD94948.1"/>
    <property type="molecule type" value="Genomic_DNA"/>
</dbReference>
<dbReference type="Proteomes" id="UP000295479">
    <property type="component" value="Unassembled WGS sequence"/>
</dbReference>